<dbReference type="GO" id="GO:0016020">
    <property type="term" value="C:membrane"/>
    <property type="evidence" value="ECO:0007669"/>
    <property type="project" value="InterPro"/>
</dbReference>
<dbReference type="Proteomes" id="UP000824150">
    <property type="component" value="Unassembled WGS sequence"/>
</dbReference>
<dbReference type="PANTHER" id="PTHR37423:SF5">
    <property type="entry name" value="SOLUBLE LYTIC MUREIN TRANSGLYCOSYLASE"/>
    <property type="match status" value="1"/>
</dbReference>
<dbReference type="EMBL" id="JAHLFG010000086">
    <property type="protein sequence ID" value="MBU3827365.1"/>
    <property type="molecule type" value="Genomic_DNA"/>
</dbReference>
<evidence type="ECO:0000259" key="4">
    <source>
        <dbReference type="Pfam" id="PF01464"/>
    </source>
</evidence>
<dbReference type="AlphaFoldDB" id="A0A9E2KNK0"/>
<dbReference type="GO" id="GO:0000270">
    <property type="term" value="P:peptidoglycan metabolic process"/>
    <property type="evidence" value="ECO:0007669"/>
    <property type="project" value="InterPro"/>
</dbReference>
<dbReference type="GO" id="GO:0008933">
    <property type="term" value="F:peptidoglycan lytic transglycosylase activity"/>
    <property type="evidence" value="ECO:0007669"/>
    <property type="project" value="InterPro"/>
</dbReference>
<comment type="similarity">
    <text evidence="1">Belongs to the transglycosylase Slt family.</text>
</comment>
<evidence type="ECO:0000256" key="1">
    <source>
        <dbReference type="ARBA" id="ARBA00007734"/>
    </source>
</evidence>
<evidence type="ECO:0000256" key="3">
    <source>
        <dbReference type="SAM" id="SignalP"/>
    </source>
</evidence>
<dbReference type="InterPro" id="IPR012289">
    <property type="entry name" value="Lytic_TGlycosylase_superhlx_L"/>
</dbReference>
<protein>
    <submittedName>
        <fullName evidence="6">Transglycosylase SLT domain-containing protein</fullName>
    </submittedName>
</protein>
<name>A0A9E2KNK0_9GAMM</name>
<dbReference type="Pfam" id="PF01464">
    <property type="entry name" value="SLT"/>
    <property type="match status" value="1"/>
</dbReference>
<dbReference type="SUPFAM" id="SSF48435">
    <property type="entry name" value="Bacterial muramidases"/>
    <property type="match status" value="1"/>
</dbReference>
<evidence type="ECO:0000259" key="5">
    <source>
        <dbReference type="Pfam" id="PF14718"/>
    </source>
</evidence>
<gene>
    <name evidence="6" type="ORF">IAA31_07770</name>
</gene>
<dbReference type="Gene3D" id="1.25.20.10">
    <property type="entry name" value="Bacterial muramidases"/>
    <property type="match status" value="1"/>
</dbReference>
<dbReference type="InterPro" id="IPR000189">
    <property type="entry name" value="Transglyc_AS"/>
</dbReference>
<dbReference type="GO" id="GO:0042597">
    <property type="term" value="C:periplasmic space"/>
    <property type="evidence" value="ECO:0007669"/>
    <property type="project" value="InterPro"/>
</dbReference>
<dbReference type="InterPro" id="IPR008939">
    <property type="entry name" value="Lytic_TGlycosylase_superhlx_U"/>
</dbReference>
<feature type="chain" id="PRO_5038889997" evidence="3">
    <location>
        <begin position="29"/>
        <end position="691"/>
    </location>
</feature>
<dbReference type="Gene3D" id="1.10.1240.20">
    <property type="entry name" value="Lytic transglycosylase, superhelical linker domain"/>
    <property type="match status" value="1"/>
</dbReference>
<dbReference type="InterPro" id="IPR023346">
    <property type="entry name" value="Lysozyme-like_dom_sf"/>
</dbReference>
<dbReference type="Gene3D" id="1.10.530.10">
    <property type="match status" value="1"/>
</dbReference>
<dbReference type="Pfam" id="PF14718">
    <property type="entry name" value="SLT_L"/>
    <property type="match status" value="1"/>
</dbReference>
<reference evidence="6" key="2">
    <citation type="submission" date="2021-04" db="EMBL/GenBank/DDBJ databases">
        <authorList>
            <person name="Gilroy R."/>
        </authorList>
    </citation>
    <scope>NUCLEOTIDE SEQUENCE</scope>
    <source>
        <strain evidence="6">687</strain>
    </source>
</reference>
<dbReference type="GO" id="GO:0004553">
    <property type="term" value="F:hydrolase activity, hydrolyzing O-glycosyl compounds"/>
    <property type="evidence" value="ECO:0007669"/>
    <property type="project" value="InterPro"/>
</dbReference>
<dbReference type="InterPro" id="IPR008258">
    <property type="entry name" value="Transglycosylase_SLT_dom_1"/>
</dbReference>
<sequence length="691" mass="78212">MYRAFSVKHILILPLSLAVALATMAVQAAPTPGSLYASLNVPGKASSSQQVASSGALGSVNSIDAKREAYQQAKTAIKNGDLAYAQHLRDTVLKDYPLTVWIDYYLLSEDKSAAKFDGVMQFINSGRQHELAELLRTRYIDFFAQERDFAKVYALIGSKPETGSYDSLNFRQKSKLCRFYEAAWQIGKGSDEAVAFAGQLYLDLDGVPRACDGLIALYDAKGYLTDRLKLEKFARAYTARFEGNLTKRLAEELSYSKYAQKVQVQMEFYDDPERIFEYPLNTRADKRIAALAFARYANLNPRDAAAQLDAFFKVAQPSESEQVDIIKVIAKRFLERGRSLEEVSWVDKHLPAIGWTPDIKEQRLRRAIYFAQWEIAYQLLNHVAPDFAAEINWRYWKGRAALETGRTDEGQEILQEVATDRSFFGFLAAQQLGIQPSYRQLRLSAGAKWPADVNGDPAVTRFFELYAMDDANAIYEWREIAKYSKEQTALLMAEWALRNGNTRLAIDSVVSSKRWDALSYRFPIVYPEIYKLNAAAQNVSLSFMYGVSRQESMLNPVIRSPVGAVGLMQLMPATAKMVSRQNKWDYGGVQSLTDPAVNVRLGAAYLRDMLDKFGNNRILAAAAYNAGPGRIYRWESKDGFKRDVAMYVENIPFSETRKYVQNVLLYDAIYHKILTGQEQHLLTDAELSFNY</sequence>
<keyword evidence="2 3" id="KW-0732">Signal</keyword>
<feature type="domain" description="Transglycosylase SLT" evidence="4">
    <location>
        <begin position="533"/>
        <end position="642"/>
    </location>
</feature>
<dbReference type="SUPFAM" id="SSF53955">
    <property type="entry name" value="Lysozyme-like"/>
    <property type="match status" value="1"/>
</dbReference>
<dbReference type="PROSITE" id="PS00922">
    <property type="entry name" value="TRANSGLYCOSYLASE"/>
    <property type="match status" value="1"/>
</dbReference>
<dbReference type="InterPro" id="IPR037061">
    <property type="entry name" value="Lytic_TGlycoase_superhlx_L_sf"/>
</dbReference>
<proteinExistence type="inferred from homology"/>
<comment type="caution">
    <text evidence="6">The sequence shown here is derived from an EMBL/GenBank/DDBJ whole genome shotgun (WGS) entry which is preliminary data.</text>
</comment>
<feature type="domain" description="Lytic transglycosylase superhelical linker" evidence="5">
    <location>
        <begin position="455"/>
        <end position="518"/>
    </location>
</feature>
<reference evidence="6" key="1">
    <citation type="journal article" date="2021" name="PeerJ">
        <title>Extensive microbial diversity within the chicken gut microbiome revealed by metagenomics and culture.</title>
        <authorList>
            <person name="Gilroy R."/>
            <person name="Ravi A."/>
            <person name="Getino M."/>
            <person name="Pursley I."/>
            <person name="Horton D.L."/>
            <person name="Alikhan N.F."/>
            <person name="Baker D."/>
            <person name="Gharbi K."/>
            <person name="Hall N."/>
            <person name="Watson M."/>
            <person name="Adriaenssens E.M."/>
            <person name="Foster-Nyarko E."/>
            <person name="Jarju S."/>
            <person name="Secka A."/>
            <person name="Antonio M."/>
            <person name="Oren A."/>
            <person name="Chaudhuri R.R."/>
            <person name="La Ragione R."/>
            <person name="Hildebrand F."/>
            <person name="Pallen M.J."/>
        </authorList>
    </citation>
    <scope>NUCLEOTIDE SEQUENCE</scope>
    <source>
        <strain evidence="6">687</strain>
    </source>
</reference>
<feature type="signal peptide" evidence="3">
    <location>
        <begin position="1"/>
        <end position="28"/>
    </location>
</feature>
<dbReference type="PANTHER" id="PTHR37423">
    <property type="entry name" value="SOLUBLE LYTIC MUREIN TRANSGLYCOSYLASE-RELATED"/>
    <property type="match status" value="1"/>
</dbReference>
<organism evidence="6 7">
    <name type="scientific">Candidatus Anaerobiospirillum merdipullorum</name>
    <dbReference type="NCBI Taxonomy" id="2838450"/>
    <lineage>
        <taxon>Bacteria</taxon>
        <taxon>Pseudomonadati</taxon>
        <taxon>Pseudomonadota</taxon>
        <taxon>Gammaproteobacteria</taxon>
        <taxon>Aeromonadales</taxon>
        <taxon>Succinivibrionaceae</taxon>
        <taxon>Anaerobiospirillum</taxon>
    </lineage>
</organism>
<accession>A0A9E2KNK0</accession>
<evidence type="ECO:0000313" key="7">
    <source>
        <dbReference type="Proteomes" id="UP000824150"/>
    </source>
</evidence>
<dbReference type="CDD" id="cd13401">
    <property type="entry name" value="Slt70-like"/>
    <property type="match status" value="1"/>
</dbReference>
<evidence type="ECO:0000313" key="6">
    <source>
        <dbReference type="EMBL" id="MBU3827365.1"/>
    </source>
</evidence>
<evidence type="ECO:0000256" key="2">
    <source>
        <dbReference type="ARBA" id="ARBA00022729"/>
    </source>
</evidence>